<reference evidence="2" key="2">
    <citation type="submission" date="2020-11" db="EMBL/GenBank/DDBJ databases">
        <authorList>
            <person name="McCartney M.A."/>
            <person name="Auch B."/>
            <person name="Kono T."/>
            <person name="Mallez S."/>
            <person name="Becker A."/>
            <person name="Gohl D.M."/>
            <person name="Silverstein K.A.T."/>
            <person name="Koren S."/>
            <person name="Bechman K.B."/>
            <person name="Herman A."/>
            <person name="Abrahante J.E."/>
            <person name="Garbe J."/>
        </authorList>
    </citation>
    <scope>NUCLEOTIDE SEQUENCE</scope>
    <source>
        <strain evidence="2">Duluth1</strain>
        <tissue evidence="2">Whole animal</tissue>
    </source>
</reference>
<feature type="region of interest" description="Disordered" evidence="1">
    <location>
        <begin position="217"/>
        <end position="238"/>
    </location>
</feature>
<dbReference type="AlphaFoldDB" id="A0A9D4IYY7"/>
<dbReference type="Proteomes" id="UP000828390">
    <property type="component" value="Unassembled WGS sequence"/>
</dbReference>
<reference evidence="2" key="1">
    <citation type="journal article" date="2019" name="bioRxiv">
        <title>The Genome of the Zebra Mussel, Dreissena polymorpha: A Resource for Invasive Species Research.</title>
        <authorList>
            <person name="McCartney M.A."/>
            <person name="Auch B."/>
            <person name="Kono T."/>
            <person name="Mallez S."/>
            <person name="Zhang Y."/>
            <person name="Obille A."/>
            <person name="Becker A."/>
            <person name="Abrahante J.E."/>
            <person name="Garbe J."/>
            <person name="Badalamenti J.P."/>
            <person name="Herman A."/>
            <person name="Mangelson H."/>
            <person name="Liachko I."/>
            <person name="Sullivan S."/>
            <person name="Sone E.D."/>
            <person name="Koren S."/>
            <person name="Silverstein K.A.T."/>
            <person name="Beckman K.B."/>
            <person name="Gohl D.M."/>
        </authorList>
    </citation>
    <scope>NUCLEOTIDE SEQUENCE</scope>
    <source>
        <strain evidence="2">Duluth1</strain>
        <tissue evidence="2">Whole animal</tissue>
    </source>
</reference>
<evidence type="ECO:0000256" key="1">
    <source>
        <dbReference type="SAM" id="MobiDB-lite"/>
    </source>
</evidence>
<proteinExistence type="predicted"/>
<comment type="caution">
    <text evidence="2">The sequence shown here is derived from an EMBL/GenBank/DDBJ whole genome shotgun (WGS) entry which is preliminary data.</text>
</comment>
<dbReference type="OrthoDB" id="6162748at2759"/>
<protein>
    <submittedName>
        <fullName evidence="2">Uncharacterized protein</fullName>
    </submittedName>
</protein>
<accession>A0A9D4IYY7</accession>
<sequence>MMATELDELLNSVCKRIAQFLDNMPQGLPSSDNLLVTPIPKGNTASHTSPGHASLTPPFLVTSSSISIPASRVVSSIGDSMVSSRVRTYSSSSSHPSQSPSGTSVDIVVATGSLSLPIPVSHADSTSPMSTLPQNSWDHNPHKLVDLVAKEHDVLFPHVELEPVHANVMTVRRRYGPFCPLIEVDEEKNDWDKSREKIHVDLPLNLGSTMQHLYAKRDNQNKKMKQDRKTGKPEYPTAVQQPDIPVVVPQVDCGYRSDPEKGSRLRLIAEVKEGMRRIQSHPELDELVDMRDDASNPFELYTSKASSLPATPNHSPRLLRKTMNTAAVTMETGVQSAQREQTEGPGISFLASVVGGMRVHKAKLERQRAEEDRMRQRHTHEASTVATRGVGMGVTALTHADMIITQTVNTAKSSTSDSTSQVRPTVGPQRLDTNESDSKGGFVQNVISWGTKKRVNVGTKEENFWSPTSF</sequence>
<feature type="compositionally biased region" description="Polar residues" evidence="1">
    <location>
        <begin position="409"/>
        <end position="423"/>
    </location>
</feature>
<dbReference type="EMBL" id="JAIWYP010000008">
    <property type="protein sequence ID" value="KAH3789468.1"/>
    <property type="molecule type" value="Genomic_DNA"/>
</dbReference>
<evidence type="ECO:0000313" key="3">
    <source>
        <dbReference type="Proteomes" id="UP000828390"/>
    </source>
</evidence>
<gene>
    <name evidence="2" type="ORF">DPMN_167649</name>
</gene>
<keyword evidence="3" id="KW-1185">Reference proteome</keyword>
<feature type="region of interest" description="Disordered" evidence="1">
    <location>
        <begin position="409"/>
        <end position="439"/>
    </location>
</feature>
<name>A0A9D4IYY7_DREPO</name>
<evidence type="ECO:0000313" key="2">
    <source>
        <dbReference type="EMBL" id="KAH3789468.1"/>
    </source>
</evidence>
<organism evidence="2 3">
    <name type="scientific">Dreissena polymorpha</name>
    <name type="common">Zebra mussel</name>
    <name type="synonym">Mytilus polymorpha</name>
    <dbReference type="NCBI Taxonomy" id="45954"/>
    <lineage>
        <taxon>Eukaryota</taxon>
        <taxon>Metazoa</taxon>
        <taxon>Spiralia</taxon>
        <taxon>Lophotrochozoa</taxon>
        <taxon>Mollusca</taxon>
        <taxon>Bivalvia</taxon>
        <taxon>Autobranchia</taxon>
        <taxon>Heteroconchia</taxon>
        <taxon>Euheterodonta</taxon>
        <taxon>Imparidentia</taxon>
        <taxon>Neoheterodontei</taxon>
        <taxon>Myida</taxon>
        <taxon>Dreissenoidea</taxon>
        <taxon>Dreissenidae</taxon>
        <taxon>Dreissena</taxon>
    </lineage>
</organism>